<evidence type="ECO:0000313" key="9">
    <source>
        <dbReference type="EMBL" id="MBE4908141.1"/>
    </source>
</evidence>
<feature type="transmembrane region" description="Helical" evidence="8">
    <location>
        <begin position="100"/>
        <end position="128"/>
    </location>
</feature>
<comment type="similarity">
    <text evidence="2">Belongs to the MreD family.</text>
</comment>
<keyword evidence="6 8" id="KW-1133">Transmembrane helix</keyword>
<reference evidence="9 10" key="1">
    <citation type="submission" date="2020-10" db="EMBL/GenBank/DDBJ databases">
        <title>Bacillus sp. HD4P25, an endophyte from a halophyte.</title>
        <authorList>
            <person name="Sun J.-Q."/>
        </authorList>
    </citation>
    <scope>NUCLEOTIDE SEQUENCE [LARGE SCALE GENOMIC DNA]</scope>
    <source>
        <strain evidence="9 10">YIM 93174</strain>
    </source>
</reference>
<protein>
    <submittedName>
        <fullName evidence="9">Rod shape-determining protein MreD</fullName>
    </submittedName>
</protein>
<evidence type="ECO:0000256" key="8">
    <source>
        <dbReference type="SAM" id="Phobius"/>
    </source>
</evidence>
<evidence type="ECO:0000256" key="1">
    <source>
        <dbReference type="ARBA" id="ARBA00004651"/>
    </source>
</evidence>
<feature type="transmembrane region" description="Helical" evidence="8">
    <location>
        <begin position="58"/>
        <end position="80"/>
    </location>
</feature>
<evidence type="ECO:0000256" key="7">
    <source>
        <dbReference type="ARBA" id="ARBA00023136"/>
    </source>
</evidence>
<accession>A0ABR9QI19</accession>
<evidence type="ECO:0000313" key="10">
    <source>
        <dbReference type="Proteomes" id="UP001516662"/>
    </source>
</evidence>
<evidence type="ECO:0000256" key="4">
    <source>
        <dbReference type="ARBA" id="ARBA00022692"/>
    </source>
</evidence>
<dbReference type="EMBL" id="JADCLJ010000019">
    <property type="protein sequence ID" value="MBE4908141.1"/>
    <property type="molecule type" value="Genomic_DNA"/>
</dbReference>
<keyword evidence="4 8" id="KW-0812">Transmembrane</keyword>
<evidence type="ECO:0000256" key="2">
    <source>
        <dbReference type="ARBA" id="ARBA00007776"/>
    </source>
</evidence>
<evidence type="ECO:0000256" key="3">
    <source>
        <dbReference type="ARBA" id="ARBA00022475"/>
    </source>
</evidence>
<feature type="transmembrane region" description="Helical" evidence="8">
    <location>
        <begin position="140"/>
        <end position="159"/>
    </location>
</feature>
<keyword evidence="3" id="KW-1003">Cell membrane</keyword>
<sequence length="169" mass="19348">MKKLILPLLLTILFVLESVFVDLLPSTLFNVDRLFIPHFVMIALVFIVVYYNHLLGLVYAIIFGLLFDMVYTEIIGVYMFAYPIISYVLTKAVKILQTNIFIISVISIVGVALLEFYVYAVNLIIGFTNMNISLFISDRLFSTLVLNSVFVIIVCYPFKRLLVRLSVTE</sequence>
<dbReference type="InterPro" id="IPR007227">
    <property type="entry name" value="Cell_shape_determining_MreD"/>
</dbReference>
<name>A0ABR9QI19_9BACI</name>
<feature type="transmembrane region" description="Helical" evidence="8">
    <location>
        <begin position="34"/>
        <end position="51"/>
    </location>
</feature>
<dbReference type="RefSeq" id="WP_193535599.1">
    <property type="nucleotide sequence ID" value="NZ_JADCLJ010000019.1"/>
</dbReference>
<evidence type="ECO:0000256" key="6">
    <source>
        <dbReference type="ARBA" id="ARBA00022989"/>
    </source>
</evidence>
<keyword evidence="7 8" id="KW-0472">Membrane</keyword>
<keyword evidence="5" id="KW-0133">Cell shape</keyword>
<dbReference type="Proteomes" id="UP001516662">
    <property type="component" value="Unassembled WGS sequence"/>
</dbReference>
<comment type="caution">
    <text evidence="9">The sequence shown here is derived from an EMBL/GenBank/DDBJ whole genome shotgun (WGS) entry which is preliminary data.</text>
</comment>
<evidence type="ECO:0000256" key="5">
    <source>
        <dbReference type="ARBA" id="ARBA00022960"/>
    </source>
</evidence>
<proteinExistence type="inferred from homology"/>
<organism evidence="9 10">
    <name type="scientific">Litchfieldia luteola</name>
    <dbReference type="NCBI Taxonomy" id="682179"/>
    <lineage>
        <taxon>Bacteria</taxon>
        <taxon>Bacillati</taxon>
        <taxon>Bacillota</taxon>
        <taxon>Bacilli</taxon>
        <taxon>Bacillales</taxon>
        <taxon>Bacillaceae</taxon>
        <taxon>Litchfieldia</taxon>
    </lineage>
</organism>
<dbReference type="NCBIfam" id="TIGR03426">
    <property type="entry name" value="shape_MreD"/>
    <property type="match status" value="1"/>
</dbReference>
<gene>
    <name evidence="9" type="primary">mreD</name>
    <name evidence="9" type="ORF">IMZ08_08750</name>
</gene>
<keyword evidence="10" id="KW-1185">Reference proteome</keyword>
<comment type="subcellular location">
    <subcellularLocation>
        <location evidence="1">Cell membrane</location>
        <topology evidence="1">Multi-pass membrane protein</topology>
    </subcellularLocation>
</comment>
<dbReference type="Pfam" id="PF04093">
    <property type="entry name" value="MreD"/>
    <property type="match status" value="1"/>
</dbReference>